<dbReference type="EMBL" id="QLLR01000045">
    <property type="protein sequence ID" value="RAJ20996.1"/>
    <property type="molecule type" value="Genomic_DNA"/>
</dbReference>
<dbReference type="SUPFAM" id="SSF47413">
    <property type="entry name" value="lambda repressor-like DNA-binding domains"/>
    <property type="match status" value="1"/>
</dbReference>
<dbReference type="SMART" id="SM00530">
    <property type="entry name" value="HTH_XRE"/>
    <property type="match status" value="1"/>
</dbReference>
<dbReference type="AlphaFoldDB" id="A0A327RVL3"/>
<protein>
    <submittedName>
        <fullName evidence="2">Helix-turn-helix protein</fullName>
    </submittedName>
</protein>
<sequence length="102" mass="11725">MTFLFFIYLTLVSHFITMISDNERDILKEFGKHLKGLREERKLSFREFSKLSGVNTGDIVKYENGESGPNILTLKKLAVGLKIHPTKLLDFNFNIDFNAGLE</sequence>
<comment type="caution">
    <text evidence="2">The sequence shown here is derived from an EMBL/GenBank/DDBJ whole genome shotgun (WGS) entry which is preliminary data.</text>
</comment>
<feature type="domain" description="HTH cro/C1-type" evidence="1">
    <location>
        <begin position="34"/>
        <end position="88"/>
    </location>
</feature>
<dbReference type="Pfam" id="PF12844">
    <property type="entry name" value="HTH_19"/>
    <property type="match status" value="1"/>
</dbReference>
<organism evidence="2 3">
    <name type="scientific">Pedobacter cryoconitis</name>
    <dbReference type="NCBI Taxonomy" id="188932"/>
    <lineage>
        <taxon>Bacteria</taxon>
        <taxon>Pseudomonadati</taxon>
        <taxon>Bacteroidota</taxon>
        <taxon>Sphingobacteriia</taxon>
        <taxon>Sphingobacteriales</taxon>
        <taxon>Sphingobacteriaceae</taxon>
        <taxon>Pedobacter</taxon>
    </lineage>
</organism>
<dbReference type="GO" id="GO:0003677">
    <property type="term" value="F:DNA binding"/>
    <property type="evidence" value="ECO:0007669"/>
    <property type="project" value="InterPro"/>
</dbReference>
<name>A0A327RVL3_9SPHI</name>
<dbReference type="Gene3D" id="1.10.260.40">
    <property type="entry name" value="lambda repressor-like DNA-binding domains"/>
    <property type="match status" value="1"/>
</dbReference>
<evidence type="ECO:0000313" key="2">
    <source>
        <dbReference type="EMBL" id="RAJ20996.1"/>
    </source>
</evidence>
<accession>A0A327RVL3</accession>
<dbReference type="Proteomes" id="UP000249754">
    <property type="component" value="Unassembled WGS sequence"/>
</dbReference>
<dbReference type="PROSITE" id="PS50943">
    <property type="entry name" value="HTH_CROC1"/>
    <property type="match status" value="1"/>
</dbReference>
<evidence type="ECO:0000259" key="1">
    <source>
        <dbReference type="PROSITE" id="PS50943"/>
    </source>
</evidence>
<dbReference type="CDD" id="cd00093">
    <property type="entry name" value="HTH_XRE"/>
    <property type="match status" value="1"/>
</dbReference>
<dbReference type="InterPro" id="IPR010982">
    <property type="entry name" value="Lambda_DNA-bd_dom_sf"/>
</dbReference>
<proteinExistence type="predicted"/>
<dbReference type="RefSeq" id="WP_111636327.1">
    <property type="nucleotide sequence ID" value="NZ_QLLR01000045.1"/>
</dbReference>
<dbReference type="OrthoDB" id="678057at2"/>
<gene>
    <name evidence="2" type="ORF">LY11_05046</name>
</gene>
<reference evidence="2 3" key="1">
    <citation type="submission" date="2018-06" db="EMBL/GenBank/DDBJ databases">
        <title>Genomic Encyclopedia of Archaeal and Bacterial Type Strains, Phase II (KMG-II): from individual species to whole genera.</title>
        <authorList>
            <person name="Goeker M."/>
        </authorList>
    </citation>
    <scope>NUCLEOTIDE SEQUENCE [LARGE SCALE GENOMIC DNA]</scope>
    <source>
        <strain evidence="2 3">DSM 14825</strain>
    </source>
</reference>
<dbReference type="InterPro" id="IPR001387">
    <property type="entry name" value="Cro/C1-type_HTH"/>
</dbReference>
<evidence type="ECO:0000313" key="3">
    <source>
        <dbReference type="Proteomes" id="UP000249754"/>
    </source>
</evidence>